<dbReference type="RefSeq" id="WP_280842779.1">
    <property type="nucleotide sequence ID" value="NZ_JANCPR020000002.1"/>
</dbReference>
<organism evidence="2 3">
    <name type="scientific">Streptomyces iconiensis</name>
    <dbReference type="NCBI Taxonomy" id="1384038"/>
    <lineage>
        <taxon>Bacteria</taxon>
        <taxon>Bacillati</taxon>
        <taxon>Actinomycetota</taxon>
        <taxon>Actinomycetes</taxon>
        <taxon>Kitasatosporales</taxon>
        <taxon>Streptomycetaceae</taxon>
        <taxon>Streptomyces</taxon>
    </lineage>
</organism>
<gene>
    <name evidence="2" type="ORF">NMN56_002675</name>
</gene>
<protein>
    <recommendedName>
        <fullName evidence="4">ABC-2 family transporter protein</fullName>
    </recommendedName>
</protein>
<evidence type="ECO:0000313" key="2">
    <source>
        <dbReference type="EMBL" id="MDJ1130872.1"/>
    </source>
</evidence>
<evidence type="ECO:0000256" key="1">
    <source>
        <dbReference type="SAM" id="Phobius"/>
    </source>
</evidence>
<feature type="transmembrane region" description="Helical" evidence="1">
    <location>
        <begin position="64"/>
        <end position="83"/>
    </location>
</feature>
<keyword evidence="1" id="KW-1133">Transmembrane helix</keyword>
<dbReference type="EMBL" id="JANCPR020000002">
    <property type="protein sequence ID" value="MDJ1130872.1"/>
    <property type="molecule type" value="Genomic_DNA"/>
</dbReference>
<name>A0ABT6ZPT7_9ACTN</name>
<keyword evidence="1" id="KW-0472">Membrane</keyword>
<comment type="caution">
    <text evidence="2">The sequence shown here is derived from an EMBL/GenBank/DDBJ whole genome shotgun (WGS) entry which is preliminary data.</text>
</comment>
<evidence type="ECO:0000313" key="3">
    <source>
        <dbReference type="Proteomes" id="UP001214441"/>
    </source>
</evidence>
<evidence type="ECO:0008006" key="4">
    <source>
        <dbReference type="Google" id="ProtNLM"/>
    </source>
</evidence>
<keyword evidence="1" id="KW-0812">Transmembrane</keyword>
<dbReference type="Proteomes" id="UP001214441">
    <property type="component" value="Unassembled WGS sequence"/>
</dbReference>
<proteinExistence type="predicted"/>
<reference evidence="2 3" key="1">
    <citation type="submission" date="2023-05" db="EMBL/GenBank/DDBJ databases">
        <title>Streptantibioticus silvisoli sp. nov., acidotolerant actinomycetes 1 from pine litter.</title>
        <authorList>
            <person name="Swiecimska M."/>
            <person name="Golinska P."/>
            <person name="Sangal V."/>
            <person name="Wachnowicz B."/>
            <person name="Goodfellow M."/>
        </authorList>
    </citation>
    <scope>NUCLEOTIDE SEQUENCE [LARGE SCALE GENOMIC DNA]</scope>
    <source>
        <strain evidence="2 3">DSM 42109</strain>
    </source>
</reference>
<feature type="transmembrane region" description="Helical" evidence="1">
    <location>
        <begin position="178"/>
        <end position="200"/>
    </location>
</feature>
<accession>A0ABT6ZPT7</accession>
<sequence>MAPVRYEMRRLFGVRTPWVVMVVALLAALVVAAMQARTGAGTTGDEGAGLAPVLRLLVAWPTSVPFLLPPVAMAAGLLGALAFGQEFRYPALAPAQAPVPRRLGLLLAKLLVTGGVAIALCLFSAVLNAGALALLYGPGSGVLTFPAHAFELANLTSLSVPVGSGTAGDGAEAQGLSFGMQVLAVLAICVGCGWAGLLAAGVFRSTVAGVTAVATVPLLVVPVMRRLLAGPAMHSLDGLPERLRSALLFPWPSGADQWVAVVLRIATQPVGRALALSLIVLLGAYVLTSLRSRPR</sequence>
<feature type="transmembrane region" description="Helical" evidence="1">
    <location>
        <begin position="103"/>
        <end position="136"/>
    </location>
</feature>
<keyword evidence="3" id="KW-1185">Reference proteome</keyword>
<feature type="transmembrane region" description="Helical" evidence="1">
    <location>
        <begin position="273"/>
        <end position="290"/>
    </location>
</feature>
<feature type="transmembrane region" description="Helical" evidence="1">
    <location>
        <begin position="207"/>
        <end position="228"/>
    </location>
</feature>